<protein>
    <submittedName>
        <fullName evidence="4">1-acyl-sn-glycerol-3-phosphate acyltransferase</fullName>
    </submittedName>
</protein>
<comment type="caution">
    <text evidence="4">The sequence shown here is derived from an EMBL/GenBank/DDBJ whole genome shotgun (WGS) entry which is preliminary data.</text>
</comment>
<dbReference type="Pfam" id="PF01553">
    <property type="entry name" value="Acyltransferase"/>
    <property type="match status" value="1"/>
</dbReference>
<evidence type="ECO:0000256" key="1">
    <source>
        <dbReference type="ARBA" id="ARBA00022679"/>
    </source>
</evidence>
<organism evidence="4">
    <name type="scientific">hot springs metagenome</name>
    <dbReference type="NCBI Taxonomy" id="433727"/>
    <lineage>
        <taxon>unclassified sequences</taxon>
        <taxon>metagenomes</taxon>
        <taxon>ecological metagenomes</taxon>
    </lineage>
</organism>
<sequence>MEDFLEFLDFKNGSYKTGNISISLLARIFPSFIFYCKLLPIVFKASSSAKRARYGNAEWAKSSFDVLCTLESVGIEIEITGIDYFKNLDTPCIFIGNHMSTLETFVLPVIIQPFRDVTFVVKKSLVEYPVFKHVMRSRDPIIVTRTNPRDDFKSVMEGGIQRLKSGKSIVIFPQTTRTVTFNSEEFNTIGIKLAHRANVPIVPVALKTDAWGNGKILKDFGKIDPTKKVYFAFGEPLYIKDRGTEEHLITIEFITKKLRQWGCDLVDGS</sequence>
<evidence type="ECO:0000259" key="3">
    <source>
        <dbReference type="SMART" id="SM00563"/>
    </source>
</evidence>
<keyword evidence="2 4" id="KW-0012">Acyltransferase</keyword>
<keyword evidence="1 4" id="KW-0808">Transferase</keyword>
<dbReference type="PANTHER" id="PTHR10434">
    <property type="entry name" value="1-ACYL-SN-GLYCEROL-3-PHOSPHATE ACYLTRANSFERASE"/>
    <property type="match status" value="1"/>
</dbReference>
<dbReference type="EMBL" id="BLAB01000001">
    <property type="protein sequence ID" value="GER94799.1"/>
    <property type="molecule type" value="Genomic_DNA"/>
</dbReference>
<evidence type="ECO:0000313" key="4">
    <source>
        <dbReference type="EMBL" id="GER94799.1"/>
    </source>
</evidence>
<evidence type="ECO:0000256" key="2">
    <source>
        <dbReference type="ARBA" id="ARBA00023315"/>
    </source>
</evidence>
<dbReference type="InterPro" id="IPR002123">
    <property type="entry name" value="Plipid/glycerol_acylTrfase"/>
</dbReference>
<dbReference type="GO" id="GO:0003841">
    <property type="term" value="F:1-acylglycerol-3-phosphate O-acyltransferase activity"/>
    <property type="evidence" value="ECO:0007669"/>
    <property type="project" value="TreeGrafter"/>
</dbReference>
<dbReference type="SUPFAM" id="SSF69593">
    <property type="entry name" value="Glycerol-3-phosphate (1)-acyltransferase"/>
    <property type="match status" value="1"/>
</dbReference>
<dbReference type="GO" id="GO:0006654">
    <property type="term" value="P:phosphatidic acid biosynthetic process"/>
    <property type="evidence" value="ECO:0007669"/>
    <property type="project" value="TreeGrafter"/>
</dbReference>
<gene>
    <name evidence="4" type="ORF">A45J_2564</name>
</gene>
<dbReference type="SMART" id="SM00563">
    <property type="entry name" value="PlsC"/>
    <property type="match status" value="1"/>
</dbReference>
<name>A0A5J4L9R0_9ZZZZ</name>
<proteinExistence type="predicted"/>
<dbReference type="PANTHER" id="PTHR10434:SF40">
    <property type="entry name" value="1-ACYL-SN-GLYCEROL-3-PHOSPHATE ACYLTRANSFERASE"/>
    <property type="match status" value="1"/>
</dbReference>
<dbReference type="CDD" id="cd07989">
    <property type="entry name" value="LPLAT_AGPAT-like"/>
    <property type="match status" value="1"/>
</dbReference>
<reference evidence="4" key="1">
    <citation type="submission" date="2019-10" db="EMBL/GenBank/DDBJ databases">
        <title>Metagenomic sequencing of thiosulfate-disproportionating enrichment culture.</title>
        <authorList>
            <person name="Umezawa K."/>
            <person name="Kojima H."/>
            <person name="Fukui M."/>
        </authorList>
    </citation>
    <scope>NUCLEOTIDE SEQUENCE</scope>
    <source>
        <strain evidence="4">45J</strain>
    </source>
</reference>
<feature type="domain" description="Phospholipid/glycerol acyltransferase" evidence="3">
    <location>
        <begin position="92"/>
        <end position="209"/>
    </location>
</feature>
<dbReference type="AlphaFoldDB" id="A0A5J4L9R0"/>
<accession>A0A5J4L9R0</accession>